<dbReference type="Pfam" id="PF06429">
    <property type="entry name" value="Flg_bbr_C"/>
    <property type="match status" value="1"/>
</dbReference>
<dbReference type="EMBL" id="JACIDY010000001">
    <property type="protein sequence ID" value="MBB3939058.1"/>
    <property type="molecule type" value="Genomic_DNA"/>
</dbReference>
<evidence type="ECO:0000256" key="2">
    <source>
        <dbReference type="ARBA" id="ARBA00009677"/>
    </source>
</evidence>
<proteinExistence type="inferred from homology"/>
<name>A0A7W6C1F7_9SPHN</name>
<protein>
    <recommendedName>
        <fullName evidence="5 6">Flagellar basal-body rod protein FlgF</fullName>
    </recommendedName>
</protein>
<feature type="domain" description="Flagellar basal-body/hook protein C-terminal" evidence="8">
    <location>
        <begin position="200"/>
        <end position="238"/>
    </location>
</feature>
<comment type="caution">
    <text evidence="10">The sequence shown here is derived from an EMBL/GenBank/DDBJ whole genome shotgun (WGS) entry which is preliminary data.</text>
</comment>
<keyword evidence="10" id="KW-0282">Flagellum</keyword>
<dbReference type="NCBIfam" id="NF009280">
    <property type="entry name" value="PRK12640.1"/>
    <property type="match status" value="1"/>
</dbReference>
<dbReference type="GO" id="GO:0071978">
    <property type="term" value="P:bacterial-type flagellum-dependent swarming motility"/>
    <property type="evidence" value="ECO:0007669"/>
    <property type="project" value="TreeGrafter"/>
</dbReference>
<dbReference type="Pfam" id="PF00460">
    <property type="entry name" value="Flg_bb_rod"/>
    <property type="match status" value="1"/>
</dbReference>
<evidence type="ECO:0000256" key="5">
    <source>
        <dbReference type="ARBA" id="ARBA00040228"/>
    </source>
</evidence>
<reference evidence="10 11" key="1">
    <citation type="submission" date="2020-08" db="EMBL/GenBank/DDBJ databases">
        <title>Genomic Encyclopedia of Type Strains, Phase IV (KMG-IV): sequencing the most valuable type-strain genomes for metagenomic binning, comparative biology and taxonomic classification.</title>
        <authorList>
            <person name="Goeker M."/>
        </authorList>
    </citation>
    <scope>NUCLEOTIDE SEQUENCE [LARGE SCALE GENOMIC DNA]</scope>
    <source>
        <strain evidence="10 11">DSM 27568</strain>
    </source>
</reference>
<feature type="domain" description="Flagellar hook protein FlgE/F/G-like D1" evidence="9">
    <location>
        <begin position="81"/>
        <end position="144"/>
    </location>
</feature>
<comment type="subunit">
    <text evidence="4 6">The basal body constitutes a major portion of the flagellar organelle and consists of five rings (E,L,P,S, and M) mounted on a central rod. The rod consists of about 26 subunits of FlgG in the distal portion, and FlgB, FlgC and FlgF are thought to build up the proximal portion of the rod with about 6 subunits each.</text>
</comment>
<dbReference type="RefSeq" id="WP_183615848.1">
    <property type="nucleotide sequence ID" value="NZ_JACIDY010000001.1"/>
</dbReference>
<evidence type="ECO:0000256" key="3">
    <source>
        <dbReference type="ARBA" id="ARBA00023143"/>
    </source>
</evidence>
<accession>A0A7W6C1F7</accession>
<dbReference type="Pfam" id="PF22692">
    <property type="entry name" value="LlgE_F_G_D1"/>
    <property type="match status" value="1"/>
</dbReference>
<keyword evidence="10" id="KW-0969">Cilium</keyword>
<dbReference type="AlphaFoldDB" id="A0A7W6C1F7"/>
<dbReference type="PANTHER" id="PTHR30435">
    <property type="entry name" value="FLAGELLAR PROTEIN"/>
    <property type="match status" value="1"/>
</dbReference>
<keyword evidence="3 6" id="KW-0975">Bacterial flagellum</keyword>
<evidence type="ECO:0000256" key="1">
    <source>
        <dbReference type="ARBA" id="ARBA00004117"/>
    </source>
</evidence>
<evidence type="ECO:0000313" key="11">
    <source>
        <dbReference type="Proteomes" id="UP000561459"/>
    </source>
</evidence>
<keyword evidence="11" id="KW-1185">Reference proteome</keyword>
<dbReference type="GO" id="GO:0030694">
    <property type="term" value="C:bacterial-type flagellum basal body, rod"/>
    <property type="evidence" value="ECO:0007669"/>
    <property type="project" value="UniProtKB-UniRule"/>
</dbReference>
<gene>
    <name evidence="10" type="ORF">GGR39_000687</name>
</gene>
<dbReference type="InterPro" id="IPR010930">
    <property type="entry name" value="Flg_bb/hook_C_dom"/>
</dbReference>
<comment type="similarity">
    <text evidence="2 6">Belongs to the flagella basal body rod proteins family.</text>
</comment>
<dbReference type="InterPro" id="IPR037925">
    <property type="entry name" value="FlgE/F/G-like"/>
</dbReference>
<dbReference type="InterPro" id="IPR020013">
    <property type="entry name" value="Flagellar_FlgE/F/G"/>
</dbReference>
<feature type="domain" description="Flagellar basal body rod protein N-terminal" evidence="7">
    <location>
        <begin position="5"/>
        <end position="35"/>
    </location>
</feature>
<dbReference type="Proteomes" id="UP000561459">
    <property type="component" value="Unassembled WGS sequence"/>
</dbReference>
<sequence length="246" mass="26163">MDRLIYTAVSGMNASMVRERMIASNMANAQTIGFKAEVLQAQSVTLDGPQLDVRSMNRSEVKGASMKEGAVVQTGRPLDVAMTGDTMLAVQSIDGQEGYTRRGDLSVSITGVVQNGEGLPVLGQSGPLMVPPGANVSIAQDGSLLVTDPAQPDQQPQKIDQLKLVSTKGSPLEKDLAGVFRVPGGGVLPVDENARVIPESVEQSNVNSSEVLVDMIEAQRLFDLRTKLVSTAKELDEGSSRLMRLD</sequence>
<dbReference type="InterPro" id="IPR001444">
    <property type="entry name" value="Flag_bb_rod_N"/>
</dbReference>
<evidence type="ECO:0000313" key="10">
    <source>
        <dbReference type="EMBL" id="MBB3939058.1"/>
    </source>
</evidence>
<evidence type="ECO:0000259" key="7">
    <source>
        <dbReference type="Pfam" id="PF00460"/>
    </source>
</evidence>
<comment type="subcellular location">
    <subcellularLocation>
        <location evidence="1 6">Bacterial flagellum basal body</location>
    </subcellularLocation>
</comment>
<dbReference type="SUPFAM" id="SSF117143">
    <property type="entry name" value="Flagellar hook protein flgE"/>
    <property type="match status" value="1"/>
</dbReference>
<evidence type="ECO:0000256" key="4">
    <source>
        <dbReference type="ARBA" id="ARBA00038560"/>
    </source>
</evidence>
<dbReference type="PANTHER" id="PTHR30435:SF18">
    <property type="entry name" value="FLAGELLAR BASAL-BODY ROD PROTEIN FLGF"/>
    <property type="match status" value="1"/>
</dbReference>
<evidence type="ECO:0000259" key="8">
    <source>
        <dbReference type="Pfam" id="PF06429"/>
    </source>
</evidence>
<keyword evidence="10" id="KW-0966">Cell projection</keyword>
<evidence type="ECO:0000259" key="9">
    <source>
        <dbReference type="Pfam" id="PF22692"/>
    </source>
</evidence>
<dbReference type="NCBIfam" id="TIGR03506">
    <property type="entry name" value="FlgEFG_subfam"/>
    <property type="match status" value="1"/>
</dbReference>
<dbReference type="InterPro" id="IPR053967">
    <property type="entry name" value="LlgE_F_G-like_D1"/>
</dbReference>
<evidence type="ECO:0000256" key="6">
    <source>
        <dbReference type="RuleBase" id="RU362116"/>
    </source>
</evidence>
<organism evidence="10 11">
    <name type="scientific">Novosphingobium fluoreni</name>
    <dbReference type="NCBI Taxonomy" id="1391222"/>
    <lineage>
        <taxon>Bacteria</taxon>
        <taxon>Pseudomonadati</taxon>
        <taxon>Pseudomonadota</taxon>
        <taxon>Alphaproteobacteria</taxon>
        <taxon>Sphingomonadales</taxon>
        <taxon>Sphingomonadaceae</taxon>
        <taxon>Novosphingobium</taxon>
    </lineage>
</organism>